<evidence type="ECO:0000256" key="4">
    <source>
        <dbReference type="ARBA" id="ARBA00022490"/>
    </source>
</evidence>
<protein>
    <submittedName>
        <fullName evidence="7">Uncharacterized protein</fullName>
    </submittedName>
</protein>
<dbReference type="EMBL" id="GIFK01002189">
    <property type="protein sequence ID" value="NBJ59892.1"/>
    <property type="molecule type" value="Transcribed_RNA"/>
</dbReference>
<organism evidence="7">
    <name type="scientific">Phlebotomus kandelakii</name>
    <dbReference type="NCBI Taxonomy" id="1109342"/>
    <lineage>
        <taxon>Eukaryota</taxon>
        <taxon>Metazoa</taxon>
        <taxon>Ecdysozoa</taxon>
        <taxon>Arthropoda</taxon>
        <taxon>Hexapoda</taxon>
        <taxon>Insecta</taxon>
        <taxon>Pterygota</taxon>
        <taxon>Neoptera</taxon>
        <taxon>Endopterygota</taxon>
        <taxon>Diptera</taxon>
        <taxon>Nematocera</taxon>
        <taxon>Psychodoidea</taxon>
        <taxon>Psychodidae</taxon>
        <taxon>Phlebotomus</taxon>
        <taxon>Larroussius</taxon>
    </lineage>
</organism>
<evidence type="ECO:0000256" key="2">
    <source>
        <dbReference type="ARBA" id="ARBA00004210"/>
    </source>
</evidence>
<keyword evidence="5" id="KW-0539">Nucleus</keyword>
<evidence type="ECO:0000256" key="6">
    <source>
        <dbReference type="SAM" id="MobiDB-lite"/>
    </source>
</evidence>
<comment type="subcellular location">
    <subcellularLocation>
        <location evidence="2">Cytoplasm</location>
        <location evidence="2">Stress granule</location>
    </subcellularLocation>
    <subcellularLocation>
        <location evidence="1">Nucleus</location>
    </subcellularLocation>
</comment>
<evidence type="ECO:0000256" key="1">
    <source>
        <dbReference type="ARBA" id="ARBA00004123"/>
    </source>
</evidence>
<feature type="compositionally biased region" description="Low complexity" evidence="6">
    <location>
        <begin position="102"/>
        <end position="124"/>
    </location>
</feature>
<evidence type="ECO:0000256" key="3">
    <source>
        <dbReference type="ARBA" id="ARBA00010821"/>
    </source>
</evidence>
<evidence type="ECO:0000313" key="7">
    <source>
        <dbReference type="EMBL" id="NBJ59892.1"/>
    </source>
</evidence>
<dbReference type="InterPro" id="IPR029428">
    <property type="entry name" value="MCRIP"/>
</dbReference>
<name>A0A6B2EB94_9DIPT</name>
<keyword evidence="4" id="KW-0963">Cytoplasm</keyword>
<dbReference type="GO" id="GO:0005634">
    <property type="term" value="C:nucleus"/>
    <property type="evidence" value="ECO:0007669"/>
    <property type="project" value="UniProtKB-SubCell"/>
</dbReference>
<accession>A0A6B2EB94</accession>
<feature type="region of interest" description="Disordered" evidence="6">
    <location>
        <begin position="93"/>
        <end position="126"/>
    </location>
</feature>
<sequence>MYTVSKGPSKLVAKTRRGIPQNYEKFETHRDIYRKTADTDNSEIISLPKPVFQSTKKFSNHMKNGHQIEETLSPQHEEIVKYIHETWNMVIAQNPYDPPSSPESTTSSPSSSPASSTPTTASPSIYYTDAPSPVLRDFKPFDLESWWGRRLYYNITKSL</sequence>
<proteinExistence type="inferred from homology"/>
<dbReference type="Pfam" id="PF14799">
    <property type="entry name" value="FAM195"/>
    <property type="match status" value="1"/>
</dbReference>
<evidence type="ECO:0000256" key="5">
    <source>
        <dbReference type="ARBA" id="ARBA00023242"/>
    </source>
</evidence>
<dbReference type="AlphaFoldDB" id="A0A6B2EB94"/>
<dbReference type="GO" id="GO:0010494">
    <property type="term" value="C:cytoplasmic stress granule"/>
    <property type="evidence" value="ECO:0007669"/>
    <property type="project" value="UniProtKB-SubCell"/>
</dbReference>
<reference evidence="7" key="1">
    <citation type="submission" date="2019-10" db="EMBL/GenBank/DDBJ databases">
        <title>Short sand fly seasons in Tbilisi, Georgia, hinder development of host immunity to saliva of the visceral leishmaniasis vector Phlebotomus kandelakii.</title>
        <authorList>
            <person name="Oliveira F."/>
            <person name="Giorgobiani E."/>
            <person name="Guimaraes-Costa A.B."/>
            <person name="Abdeladhim M."/>
            <person name="Oristian J."/>
            <person name="Tskhvaradze L."/>
            <person name="Tsertsvadze N."/>
            <person name="Zakalashvili M."/>
            <person name="Valenzuela J.G."/>
            <person name="Kamhawi S."/>
        </authorList>
    </citation>
    <scope>NUCLEOTIDE SEQUENCE</scope>
    <source>
        <strain evidence="7">Wild-capture in Tbilisi</strain>
        <tissue evidence="7">Salivary glands</tissue>
    </source>
</reference>
<comment type="similarity">
    <text evidence="3">Belongs to the MCRIP family.</text>
</comment>